<name>A0ACB6R2P4_9PLEO</name>
<comment type="caution">
    <text evidence="1">The sequence shown here is derived from an EMBL/GenBank/DDBJ whole genome shotgun (WGS) entry which is preliminary data.</text>
</comment>
<reference evidence="1" key="1">
    <citation type="journal article" date="2020" name="Stud. Mycol.">
        <title>101 Dothideomycetes genomes: a test case for predicting lifestyles and emergence of pathogens.</title>
        <authorList>
            <person name="Haridas S."/>
            <person name="Albert R."/>
            <person name="Binder M."/>
            <person name="Bloem J."/>
            <person name="Labutti K."/>
            <person name="Salamov A."/>
            <person name="Andreopoulos B."/>
            <person name="Baker S."/>
            <person name="Barry K."/>
            <person name="Bills G."/>
            <person name="Bluhm B."/>
            <person name="Cannon C."/>
            <person name="Castanera R."/>
            <person name="Culley D."/>
            <person name="Daum C."/>
            <person name="Ezra D."/>
            <person name="Gonzalez J."/>
            <person name="Henrissat B."/>
            <person name="Kuo A."/>
            <person name="Liang C."/>
            <person name="Lipzen A."/>
            <person name="Lutzoni F."/>
            <person name="Magnuson J."/>
            <person name="Mondo S."/>
            <person name="Nolan M."/>
            <person name="Ohm R."/>
            <person name="Pangilinan J."/>
            <person name="Park H.-J."/>
            <person name="Ramirez L."/>
            <person name="Alfaro M."/>
            <person name="Sun H."/>
            <person name="Tritt A."/>
            <person name="Yoshinaga Y."/>
            <person name="Zwiers L.-H."/>
            <person name="Turgeon B."/>
            <person name="Goodwin S."/>
            <person name="Spatafora J."/>
            <person name="Crous P."/>
            <person name="Grigoriev I."/>
        </authorList>
    </citation>
    <scope>NUCLEOTIDE SEQUENCE</scope>
    <source>
        <strain evidence="1">ATCC 200398</strain>
    </source>
</reference>
<sequence length="394" mass="43024">MVQRNMSPILISYLTFFVFQSYAYNALLQYPSVRDCLANWALYSAESSQLATKSYTTTLTSTEIWSVFPSVPTSTFCDSIPRLLSRQHSAYVTEWFPTTTYTTWSTMTSPTPSCRVKENECEVAISGWSSLFTATPSASFPFPCTTYQPCSADPIGPCSITAESVKIYYWPTIASSPLCSQTTTLASAAQPTPPPSVPKSPLTKVIDGFTATSPSVYISFPFLYGRYHGQPTHIFTGCGSMLTSVTLSIPPWPISTVTRVKGARRPLYRDPRPFNLSSLNWPVTTTSSCAIQTSCQWSDLISGCIDVLYTKCTTPTVDPFHWNPVLALPTHFVGEAAKKDPGYAKCEIHPAAAAAATWIPITTLAGDPRFTEGWSATPTMPQITVTETAAITST</sequence>
<organism evidence="1 2">
    <name type="scientific">Lindgomyces ingoldianus</name>
    <dbReference type="NCBI Taxonomy" id="673940"/>
    <lineage>
        <taxon>Eukaryota</taxon>
        <taxon>Fungi</taxon>
        <taxon>Dikarya</taxon>
        <taxon>Ascomycota</taxon>
        <taxon>Pezizomycotina</taxon>
        <taxon>Dothideomycetes</taxon>
        <taxon>Pleosporomycetidae</taxon>
        <taxon>Pleosporales</taxon>
        <taxon>Lindgomycetaceae</taxon>
        <taxon>Lindgomyces</taxon>
    </lineage>
</organism>
<evidence type="ECO:0000313" key="2">
    <source>
        <dbReference type="Proteomes" id="UP000799755"/>
    </source>
</evidence>
<proteinExistence type="predicted"/>
<gene>
    <name evidence="1" type="ORF">BDR25DRAFT_313099</name>
</gene>
<accession>A0ACB6R2P4</accession>
<keyword evidence="2" id="KW-1185">Reference proteome</keyword>
<evidence type="ECO:0000313" key="1">
    <source>
        <dbReference type="EMBL" id="KAF2472595.1"/>
    </source>
</evidence>
<protein>
    <submittedName>
        <fullName evidence="1">Uncharacterized protein</fullName>
    </submittedName>
</protein>
<dbReference type="Proteomes" id="UP000799755">
    <property type="component" value="Unassembled WGS sequence"/>
</dbReference>
<dbReference type="EMBL" id="MU003502">
    <property type="protein sequence ID" value="KAF2472595.1"/>
    <property type="molecule type" value="Genomic_DNA"/>
</dbReference>